<feature type="active site" description="Nucleophile" evidence="5">
    <location>
        <position position="289"/>
    </location>
</feature>
<dbReference type="PIRSF" id="PIRSF018168">
    <property type="entry name" value="Mannan-1_4-beta-mannosidase"/>
    <property type="match status" value="1"/>
</dbReference>
<dbReference type="PRINTS" id="PR00739">
    <property type="entry name" value="GLHYDRLASE26"/>
</dbReference>
<dbReference type="Proteomes" id="UP000718451">
    <property type="component" value="Unassembled WGS sequence"/>
</dbReference>
<keyword evidence="3 4" id="KW-0326">Glycosidase</keyword>
<feature type="domain" description="GH26" evidence="6">
    <location>
        <begin position="28"/>
        <end position="354"/>
    </location>
</feature>
<comment type="catalytic activity">
    <reaction evidence="4">
        <text>Random hydrolysis of (1-&gt;4)-beta-D-mannosidic linkages in mannans, galactomannans and glucomannans.</text>
        <dbReference type="EC" id="3.2.1.78"/>
    </reaction>
</comment>
<dbReference type="SUPFAM" id="SSF51445">
    <property type="entry name" value="(Trans)glycosidases"/>
    <property type="match status" value="1"/>
</dbReference>
<organism evidence="7 8">
    <name type="scientific">Croceivirga thetidis</name>
    <dbReference type="NCBI Taxonomy" id="2721623"/>
    <lineage>
        <taxon>Bacteria</taxon>
        <taxon>Pseudomonadati</taxon>
        <taxon>Bacteroidota</taxon>
        <taxon>Flavobacteriia</taxon>
        <taxon>Flavobacteriales</taxon>
        <taxon>Flavobacteriaceae</taxon>
        <taxon>Croceivirga</taxon>
    </lineage>
</organism>
<comment type="similarity">
    <text evidence="1 4 5">Belongs to the glycosyl hydrolase 26 family.</text>
</comment>
<accession>A0ABX1GUG4</accession>
<keyword evidence="2 4" id="KW-0378">Hydrolase</keyword>
<dbReference type="PANTHER" id="PTHR40079:SF4">
    <property type="entry name" value="GH26 DOMAIN-CONTAINING PROTEIN-RELATED"/>
    <property type="match status" value="1"/>
</dbReference>
<dbReference type="PANTHER" id="PTHR40079">
    <property type="entry name" value="MANNAN ENDO-1,4-BETA-MANNOSIDASE E-RELATED"/>
    <property type="match status" value="1"/>
</dbReference>
<keyword evidence="4" id="KW-0119">Carbohydrate metabolism</keyword>
<feature type="active site" description="Proton donor" evidence="5">
    <location>
        <position position="184"/>
    </location>
</feature>
<gene>
    <name evidence="7" type="ORF">HCU67_15200</name>
</gene>
<proteinExistence type="inferred from homology"/>
<dbReference type="InterPro" id="IPR022790">
    <property type="entry name" value="GH26_dom"/>
</dbReference>
<dbReference type="Pfam" id="PF02156">
    <property type="entry name" value="Glyco_hydro_26"/>
    <property type="match status" value="1"/>
</dbReference>
<dbReference type="EC" id="3.2.1.78" evidence="4"/>
<dbReference type="InterPro" id="IPR000805">
    <property type="entry name" value="Glyco_hydro_26"/>
</dbReference>
<keyword evidence="8" id="KW-1185">Reference proteome</keyword>
<comment type="subcellular location">
    <subcellularLocation>
        <location evidence="4">Secreted</location>
    </subcellularLocation>
</comment>
<protein>
    <recommendedName>
        <fullName evidence="4">Mannan endo-1,4-beta-mannosidase</fullName>
        <ecNumber evidence="4">3.2.1.78</ecNumber>
    </recommendedName>
</protein>
<evidence type="ECO:0000256" key="2">
    <source>
        <dbReference type="ARBA" id="ARBA00022801"/>
    </source>
</evidence>
<evidence type="ECO:0000256" key="1">
    <source>
        <dbReference type="ARBA" id="ARBA00007754"/>
    </source>
</evidence>
<keyword evidence="4" id="KW-0964">Secreted</keyword>
<dbReference type="PROSITE" id="PS51764">
    <property type="entry name" value="GH26"/>
    <property type="match status" value="1"/>
</dbReference>
<dbReference type="InterPro" id="IPR017853">
    <property type="entry name" value="GH"/>
</dbReference>
<evidence type="ECO:0000259" key="6">
    <source>
        <dbReference type="PROSITE" id="PS51764"/>
    </source>
</evidence>
<sequence length="360" mass="41163">MNILFSSCKSSLITSSKTIGLSNSNASPETKHLQQRIKEIAKSGYAFGHQDATSYGIGWKNEGDVYRSDVNDVAGDFPGVYGFELGHLELGHEQNLDTVNFDLMSKLIKRAHEEGGLITISWHPNNPVSKKSAWNTKTAVPYILKDGNLHPLYNAWLSKIASFFKNLKTDDGKMIPVVFRPFHEMNGSWFWWGAGNCTPDEFKRLWIETHDILSKKFEVNNLIYCYSTDAIKNEKEYLKYYPGDNYVDVLGIDLYQKGSTNKYVELLNSNLKMLSAIAKSKNKPYAMTEGGYETLPEKDWWTQVFDRNLADKGIAWALVWRNAWPNHFYAPFMGQISGEDFVKFKQLPNVFFLSDVKKIK</sequence>
<dbReference type="Gene3D" id="3.20.20.80">
    <property type="entry name" value="Glycosidases"/>
    <property type="match status" value="1"/>
</dbReference>
<evidence type="ECO:0000256" key="4">
    <source>
        <dbReference type="PIRNR" id="PIRNR018168"/>
    </source>
</evidence>
<evidence type="ECO:0000256" key="3">
    <source>
        <dbReference type="ARBA" id="ARBA00023295"/>
    </source>
</evidence>
<dbReference type="EMBL" id="JAAWWL010000002">
    <property type="protein sequence ID" value="NKI33303.1"/>
    <property type="molecule type" value="Genomic_DNA"/>
</dbReference>
<dbReference type="InterPro" id="IPR016714">
    <property type="entry name" value="MANB/E"/>
</dbReference>
<name>A0ABX1GUG4_9FLAO</name>
<evidence type="ECO:0000313" key="8">
    <source>
        <dbReference type="Proteomes" id="UP000718451"/>
    </source>
</evidence>
<evidence type="ECO:0000313" key="7">
    <source>
        <dbReference type="EMBL" id="NKI33303.1"/>
    </source>
</evidence>
<comment type="caution">
    <text evidence="7">The sequence shown here is derived from an EMBL/GenBank/DDBJ whole genome shotgun (WGS) entry which is preliminary data.</text>
</comment>
<evidence type="ECO:0000256" key="5">
    <source>
        <dbReference type="PROSITE-ProRule" id="PRU01100"/>
    </source>
</evidence>
<reference evidence="7 8" key="1">
    <citation type="submission" date="2020-04" db="EMBL/GenBank/DDBJ databases">
        <authorList>
            <person name="Yoon J."/>
        </authorList>
    </citation>
    <scope>NUCLEOTIDE SEQUENCE [LARGE SCALE GENOMIC DNA]</scope>
    <source>
        <strain evidence="7 8">DJ-13</strain>
    </source>
</reference>
<dbReference type="RefSeq" id="WP_168553440.1">
    <property type="nucleotide sequence ID" value="NZ_JAAWWL010000002.1"/>
</dbReference>